<organism evidence="2 3">
    <name type="scientific">Dactylosporangium roseum</name>
    <dbReference type="NCBI Taxonomy" id="47989"/>
    <lineage>
        <taxon>Bacteria</taxon>
        <taxon>Bacillati</taxon>
        <taxon>Actinomycetota</taxon>
        <taxon>Actinomycetes</taxon>
        <taxon>Micromonosporales</taxon>
        <taxon>Micromonosporaceae</taxon>
        <taxon>Dactylosporangium</taxon>
    </lineage>
</organism>
<dbReference type="Proteomes" id="UP001058271">
    <property type="component" value="Chromosome"/>
</dbReference>
<accession>A0ABY5YY56</accession>
<proteinExistence type="predicted"/>
<evidence type="ECO:0000256" key="1">
    <source>
        <dbReference type="SAM" id="Phobius"/>
    </source>
</evidence>
<evidence type="ECO:0000313" key="3">
    <source>
        <dbReference type="Proteomes" id="UP001058271"/>
    </source>
</evidence>
<evidence type="ECO:0000313" key="2">
    <source>
        <dbReference type="EMBL" id="UWZ34676.1"/>
    </source>
</evidence>
<gene>
    <name evidence="2" type="ORF">Drose_26095</name>
</gene>
<dbReference type="RefSeq" id="WP_260724002.1">
    <property type="nucleotide sequence ID" value="NZ_BAAABS010000018.1"/>
</dbReference>
<keyword evidence="1" id="KW-1133">Transmembrane helix</keyword>
<name>A0ABY5YY56_9ACTN</name>
<reference evidence="2" key="1">
    <citation type="submission" date="2021-04" db="EMBL/GenBank/DDBJ databases">
        <title>Biosynthetic gene clusters of Dactylosporangioum roseum.</title>
        <authorList>
            <person name="Hartkoorn R.C."/>
            <person name="Beaudoing E."/>
            <person name="Hot D."/>
            <person name="Moureu S."/>
        </authorList>
    </citation>
    <scope>NUCLEOTIDE SEQUENCE</scope>
    <source>
        <strain evidence="2">NRRL B-16295</strain>
    </source>
</reference>
<feature type="transmembrane region" description="Helical" evidence="1">
    <location>
        <begin position="68"/>
        <end position="90"/>
    </location>
</feature>
<keyword evidence="1" id="KW-0812">Transmembrane</keyword>
<dbReference type="EMBL" id="CP073721">
    <property type="protein sequence ID" value="UWZ34676.1"/>
    <property type="molecule type" value="Genomic_DNA"/>
</dbReference>
<protein>
    <submittedName>
        <fullName evidence="2">Uncharacterized protein</fullName>
    </submittedName>
</protein>
<keyword evidence="3" id="KW-1185">Reference proteome</keyword>
<keyword evidence="1" id="KW-0472">Membrane</keyword>
<feature type="transmembrane region" description="Helical" evidence="1">
    <location>
        <begin position="96"/>
        <end position="114"/>
    </location>
</feature>
<feature type="transmembrane region" description="Helical" evidence="1">
    <location>
        <begin position="35"/>
        <end position="59"/>
    </location>
</feature>
<sequence>MLTTVVVSFVHLTTFGKGYQDLARGSVAPVAGGTMYLALLILLGVAVPSAMAIFCVYLLGRRFGASRVVVIGPVLLLLAMVPLFIIEVSFRRASVFIPYGIGQILAGLFLSRSFPRL</sequence>